<dbReference type="EMBL" id="JZEX01000022">
    <property type="protein sequence ID" value="KKB13565.1"/>
    <property type="molecule type" value="Genomic_DNA"/>
</dbReference>
<feature type="transmembrane region" description="Helical" evidence="7">
    <location>
        <begin position="126"/>
        <end position="148"/>
    </location>
</feature>
<evidence type="ECO:0000259" key="8">
    <source>
        <dbReference type="PROSITE" id="PS50928"/>
    </source>
</evidence>
<dbReference type="AlphaFoldDB" id="A0A0F5FYE1"/>
<organism evidence="9 10">
    <name type="scientific">Devosia geojensis</name>
    <dbReference type="NCBI Taxonomy" id="443610"/>
    <lineage>
        <taxon>Bacteria</taxon>
        <taxon>Pseudomonadati</taxon>
        <taxon>Pseudomonadota</taxon>
        <taxon>Alphaproteobacteria</taxon>
        <taxon>Hyphomicrobiales</taxon>
        <taxon>Devosiaceae</taxon>
        <taxon>Devosia</taxon>
    </lineage>
</organism>
<keyword evidence="6 7" id="KW-0472">Membrane</keyword>
<comment type="similarity">
    <text evidence="7">Belongs to the binding-protein-dependent transport system permease family.</text>
</comment>
<dbReference type="RefSeq" id="WP_046106758.1">
    <property type="nucleotide sequence ID" value="NZ_JZEX01000022.1"/>
</dbReference>
<evidence type="ECO:0000256" key="3">
    <source>
        <dbReference type="ARBA" id="ARBA00022475"/>
    </source>
</evidence>
<evidence type="ECO:0000256" key="1">
    <source>
        <dbReference type="ARBA" id="ARBA00004651"/>
    </source>
</evidence>
<dbReference type="InterPro" id="IPR035906">
    <property type="entry name" value="MetI-like_sf"/>
</dbReference>
<keyword evidence="5 7" id="KW-1133">Transmembrane helix</keyword>
<sequence>MTANALPTAAARPRRKQKNAGLKLFLDILNHGALTLVALAFLFPFFWMVSNAVRSDAEVLAVPPRLLPTEWQWENFAEAWLRLPFGRFFLNSAIVAGGVTAITIVVSALAAYAFARLRFPGRDSIFVAYLGTLMIPQVMLVIPLFLIVNQLGWVNTYQGMILPMAFSSFGAFLLRQFFLSIPRELEEAALIDGASRLRILVSIIIPLSLPAIGLLALFTFIGQWNNFLWPLVVVNGMEYATLPLGLSMFQTEQGTSWNYIMAGAALSMLPGLVLAVILQQVIYKGITVGAGFGGR</sequence>
<dbReference type="CDD" id="cd06261">
    <property type="entry name" value="TM_PBP2"/>
    <property type="match status" value="1"/>
</dbReference>
<protein>
    <submittedName>
        <fullName evidence="9">ABC transporter permease</fullName>
    </submittedName>
</protein>
<feature type="transmembrane region" description="Helical" evidence="7">
    <location>
        <begin position="227"/>
        <end position="247"/>
    </location>
</feature>
<feature type="transmembrane region" description="Helical" evidence="7">
    <location>
        <begin position="199"/>
        <end position="221"/>
    </location>
</feature>
<accession>A0A0F5FYE1</accession>
<dbReference type="Proteomes" id="UP000033632">
    <property type="component" value="Unassembled WGS sequence"/>
</dbReference>
<evidence type="ECO:0000256" key="7">
    <source>
        <dbReference type="RuleBase" id="RU363032"/>
    </source>
</evidence>
<dbReference type="GO" id="GO:0005886">
    <property type="term" value="C:plasma membrane"/>
    <property type="evidence" value="ECO:0007669"/>
    <property type="project" value="UniProtKB-SubCell"/>
</dbReference>
<dbReference type="SUPFAM" id="SSF161098">
    <property type="entry name" value="MetI-like"/>
    <property type="match status" value="1"/>
</dbReference>
<dbReference type="Pfam" id="PF00528">
    <property type="entry name" value="BPD_transp_1"/>
    <property type="match status" value="1"/>
</dbReference>
<gene>
    <name evidence="9" type="ORF">VE25_01205</name>
</gene>
<dbReference type="Gene3D" id="1.10.3720.10">
    <property type="entry name" value="MetI-like"/>
    <property type="match status" value="1"/>
</dbReference>
<dbReference type="PANTHER" id="PTHR43744:SF12">
    <property type="entry name" value="ABC TRANSPORTER PERMEASE PROTEIN MG189-RELATED"/>
    <property type="match status" value="1"/>
</dbReference>
<comment type="subcellular location">
    <subcellularLocation>
        <location evidence="1 7">Cell membrane</location>
        <topology evidence="1 7">Multi-pass membrane protein</topology>
    </subcellularLocation>
</comment>
<dbReference type="GO" id="GO:0055085">
    <property type="term" value="P:transmembrane transport"/>
    <property type="evidence" value="ECO:0007669"/>
    <property type="project" value="InterPro"/>
</dbReference>
<feature type="domain" description="ABC transmembrane type-1" evidence="8">
    <location>
        <begin position="89"/>
        <end position="278"/>
    </location>
</feature>
<dbReference type="PATRIC" id="fig|443610.3.peg.2701"/>
<keyword evidence="4 7" id="KW-0812">Transmembrane</keyword>
<proteinExistence type="inferred from homology"/>
<feature type="transmembrane region" description="Helical" evidence="7">
    <location>
        <begin position="160"/>
        <end position="178"/>
    </location>
</feature>
<dbReference type="STRING" id="443610.VE25_01205"/>
<feature type="transmembrane region" description="Helical" evidence="7">
    <location>
        <begin position="259"/>
        <end position="282"/>
    </location>
</feature>
<reference evidence="9 10" key="1">
    <citation type="submission" date="2015-03" db="EMBL/GenBank/DDBJ databases">
        <authorList>
            <person name="Hassan Y.I."/>
            <person name="Lepp D."/>
            <person name="Li X.-Z."/>
            <person name="Zhou T."/>
        </authorList>
    </citation>
    <scope>NUCLEOTIDE SEQUENCE [LARGE SCALE GENOMIC DNA]</scope>
    <source>
        <strain evidence="9 10">BD-c194</strain>
    </source>
</reference>
<keyword evidence="3" id="KW-1003">Cell membrane</keyword>
<dbReference type="PANTHER" id="PTHR43744">
    <property type="entry name" value="ABC TRANSPORTER PERMEASE PROTEIN MG189-RELATED-RELATED"/>
    <property type="match status" value="1"/>
</dbReference>
<evidence type="ECO:0000313" key="9">
    <source>
        <dbReference type="EMBL" id="KKB13565.1"/>
    </source>
</evidence>
<name>A0A0F5FYE1_9HYPH</name>
<evidence type="ECO:0000313" key="10">
    <source>
        <dbReference type="Proteomes" id="UP000033632"/>
    </source>
</evidence>
<feature type="transmembrane region" description="Helical" evidence="7">
    <location>
        <begin position="88"/>
        <end position="114"/>
    </location>
</feature>
<feature type="transmembrane region" description="Helical" evidence="7">
    <location>
        <begin position="24"/>
        <end position="47"/>
    </location>
</feature>
<evidence type="ECO:0000256" key="6">
    <source>
        <dbReference type="ARBA" id="ARBA00023136"/>
    </source>
</evidence>
<evidence type="ECO:0000256" key="4">
    <source>
        <dbReference type="ARBA" id="ARBA00022692"/>
    </source>
</evidence>
<evidence type="ECO:0000256" key="2">
    <source>
        <dbReference type="ARBA" id="ARBA00022448"/>
    </source>
</evidence>
<keyword evidence="10" id="KW-1185">Reference proteome</keyword>
<keyword evidence="2 7" id="KW-0813">Transport</keyword>
<dbReference type="PROSITE" id="PS50928">
    <property type="entry name" value="ABC_TM1"/>
    <property type="match status" value="1"/>
</dbReference>
<dbReference type="InterPro" id="IPR000515">
    <property type="entry name" value="MetI-like"/>
</dbReference>
<evidence type="ECO:0000256" key="5">
    <source>
        <dbReference type="ARBA" id="ARBA00022989"/>
    </source>
</evidence>
<comment type="caution">
    <text evidence="9">The sequence shown here is derived from an EMBL/GenBank/DDBJ whole genome shotgun (WGS) entry which is preliminary data.</text>
</comment>